<dbReference type="Gene3D" id="3.40.50.720">
    <property type="entry name" value="NAD(P)-binding Rossmann-like Domain"/>
    <property type="match status" value="1"/>
</dbReference>
<dbReference type="EMBL" id="JBHRYD010000007">
    <property type="protein sequence ID" value="MFC3705117.1"/>
    <property type="molecule type" value="Genomic_DNA"/>
</dbReference>
<organism evidence="5 6">
    <name type="scientific">Devosia honganensis</name>
    <dbReference type="NCBI Taxonomy" id="1610527"/>
    <lineage>
        <taxon>Bacteria</taxon>
        <taxon>Pseudomonadati</taxon>
        <taxon>Pseudomonadota</taxon>
        <taxon>Alphaproteobacteria</taxon>
        <taxon>Hyphomicrobiales</taxon>
        <taxon>Devosiaceae</taxon>
        <taxon>Devosia</taxon>
    </lineage>
</organism>
<keyword evidence="6" id="KW-1185">Reference proteome</keyword>
<name>A0ABV7X0M8_9HYPH</name>
<evidence type="ECO:0000313" key="6">
    <source>
        <dbReference type="Proteomes" id="UP001595613"/>
    </source>
</evidence>
<comment type="similarity">
    <text evidence="1">Belongs to the short-chain dehydrogenases/reductases (SDR) family.</text>
</comment>
<dbReference type="InterPro" id="IPR020904">
    <property type="entry name" value="Sc_DH/Rdtase_CS"/>
</dbReference>
<dbReference type="RefSeq" id="WP_380096843.1">
    <property type="nucleotide sequence ID" value="NZ_JBHRYD010000007.1"/>
</dbReference>
<dbReference type="PROSITE" id="PS00061">
    <property type="entry name" value="ADH_SHORT"/>
    <property type="match status" value="1"/>
</dbReference>
<evidence type="ECO:0000259" key="4">
    <source>
        <dbReference type="SMART" id="SM00822"/>
    </source>
</evidence>
<dbReference type="PRINTS" id="PR01397">
    <property type="entry name" value="DHBDHDRGNASE"/>
</dbReference>
<dbReference type="NCBIfam" id="TIGR04316">
    <property type="entry name" value="dhbA_paeA"/>
    <property type="match status" value="1"/>
</dbReference>
<dbReference type="PANTHER" id="PTHR43669:SF8">
    <property type="entry name" value="SHORT-CHAIN TYPE DEHYDROGENASE_REDUCTASE-RELATED"/>
    <property type="match status" value="1"/>
</dbReference>
<evidence type="ECO:0000256" key="3">
    <source>
        <dbReference type="NCBIfam" id="TIGR04316"/>
    </source>
</evidence>
<feature type="domain" description="Ketoreductase" evidence="4">
    <location>
        <begin position="15"/>
        <end position="205"/>
    </location>
</feature>
<dbReference type="InterPro" id="IPR003560">
    <property type="entry name" value="DHB_DH"/>
</dbReference>
<dbReference type="PRINTS" id="PR00080">
    <property type="entry name" value="SDRFAMILY"/>
</dbReference>
<dbReference type="Proteomes" id="UP001595613">
    <property type="component" value="Unassembled WGS sequence"/>
</dbReference>
<dbReference type="InterPro" id="IPR036291">
    <property type="entry name" value="NAD(P)-bd_dom_sf"/>
</dbReference>
<gene>
    <name evidence="5" type="ORF">ACFOOL_10150</name>
</gene>
<evidence type="ECO:0000256" key="1">
    <source>
        <dbReference type="ARBA" id="ARBA00006484"/>
    </source>
</evidence>
<evidence type="ECO:0000256" key="2">
    <source>
        <dbReference type="ARBA" id="ARBA00023002"/>
    </source>
</evidence>
<dbReference type="NCBIfam" id="NF006074">
    <property type="entry name" value="PRK08220.1"/>
    <property type="match status" value="1"/>
</dbReference>
<dbReference type="InterPro" id="IPR057326">
    <property type="entry name" value="KR_dom"/>
</dbReference>
<dbReference type="Pfam" id="PF13561">
    <property type="entry name" value="adh_short_C2"/>
    <property type="match status" value="1"/>
</dbReference>
<protein>
    <recommendedName>
        <fullName evidence="3">2,3-dihydro-2,3-dihydroxybenzoate dehydrogenase</fullName>
        <ecNumber evidence="3">1.3.1.28</ecNumber>
    </recommendedName>
</protein>
<proteinExistence type="inferred from homology"/>
<accession>A0ABV7X0M8</accession>
<dbReference type="SUPFAM" id="SSF51735">
    <property type="entry name" value="NAD(P)-binding Rossmann-fold domains"/>
    <property type="match status" value="1"/>
</dbReference>
<sequence length="264" mass="27197">MRETVDPRPSGLAGKLAFVTGAGRGIGAAVARELRAEGVRVVAADIEADGIEALARELGPSLRALTLDVSDGAAVEDAVAAIEQDWGPIDLGVNVAGILATGSVIETGEAAWRRVFEVNTHGVFHVARALARRMTPRGRGAMVTVGSNAASVPRHGMAAYAASKAATSMFMRCLGLELAPFGIRCNTVAPGSTLTPMQTGMWADENGAQRVIAGSPEIYKTGIPLGKLAAPEEIADAVVFLLSDRASHITMANLTVDGGAALCI</sequence>
<dbReference type="GO" id="GO:0008667">
    <property type="term" value="F:2,3-dihydro-2,3-dihydroxybenzoate dehydrogenase activity"/>
    <property type="evidence" value="ECO:0007669"/>
    <property type="project" value="UniProtKB-EC"/>
</dbReference>
<keyword evidence="2 5" id="KW-0560">Oxidoreductase</keyword>
<dbReference type="EC" id="1.3.1.28" evidence="3"/>
<dbReference type="PANTHER" id="PTHR43669">
    <property type="entry name" value="5-KETO-D-GLUCONATE 5-REDUCTASE"/>
    <property type="match status" value="1"/>
</dbReference>
<dbReference type="SMART" id="SM00822">
    <property type="entry name" value="PKS_KR"/>
    <property type="match status" value="1"/>
</dbReference>
<reference evidence="6" key="1">
    <citation type="journal article" date="2019" name="Int. J. Syst. Evol. Microbiol.">
        <title>The Global Catalogue of Microorganisms (GCM) 10K type strain sequencing project: providing services to taxonomists for standard genome sequencing and annotation.</title>
        <authorList>
            <consortium name="The Broad Institute Genomics Platform"/>
            <consortium name="The Broad Institute Genome Sequencing Center for Infectious Disease"/>
            <person name="Wu L."/>
            <person name="Ma J."/>
        </authorList>
    </citation>
    <scope>NUCLEOTIDE SEQUENCE [LARGE SCALE GENOMIC DNA]</scope>
    <source>
        <strain evidence="6">KCTC 42281</strain>
    </source>
</reference>
<comment type="caution">
    <text evidence="5">The sequence shown here is derived from an EMBL/GenBank/DDBJ whole genome shotgun (WGS) entry which is preliminary data.</text>
</comment>
<dbReference type="InterPro" id="IPR002347">
    <property type="entry name" value="SDR_fam"/>
</dbReference>
<evidence type="ECO:0000313" key="5">
    <source>
        <dbReference type="EMBL" id="MFC3705117.1"/>
    </source>
</evidence>